<dbReference type="PANTHER" id="PTHR22916:SF3">
    <property type="entry name" value="UDP-GLCNAC:BETAGAL BETA-1,3-N-ACETYLGLUCOSAMINYLTRANSFERASE-LIKE PROTEIN 1"/>
    <property type="match status" value="1"/>
</dbReference>
<dbReference type="InterPro" id="IPR029044">
    <property type="entry name" value="Nucleotide-diphossugar_trans"/>
</dbReference>
<organism evidence="2 3">
    <name type="scientific">Echinicola rosea</name>
    <dbReference type="NCBI Taxonomy" id="1807691"/>
    <lineage>
        <taxon>Bacteria</taxon>
        <taxon>Pseudomonadati</taxon>
        <taxon>Bacteroidota</taxon>
        <taxon>Cytophagia</taxon>
        <taxon>Cytophagales</taxon>
        <taxon>Cyclobacteriaceae</taxon>
        <taxon>Echinicola</taxon>
    </lineage>
</organism>
<dbReference type="Proteomes" id="UP000647339">
    <property type="component" value="Unassembled WGS sequence"/>
</dbReference>
<keyword evidence="3" id="KW-1185">Reference proteome</keyword>
<dbReference type="GO" id="GO:0016740">
    <property type="term" value="F:transferase activity"/>
    <property type="evidence" value="ECO:0007669"/>
    <property type="project" value="UniProtKB-KW"/>
</dbReference>
<dbReference type="SUPFAM" id="SSF53448">
    <property type="entry name" value="Nucleotide-diphospho-sugar transferases"/>
    <property type="match status" value="1"/>
</dbReference>
<reference evidence="3" key="1">
    <citation type="journal article" date="2019" name="Int. J. Syst. Evol. Microbiol.">
        <title>The Global Catalogue of Microorganisms (GCM) 10K type strain sequencing project: providing services to taxonomists for standard genome sequencing and annotation.</title>
        <authorList>
            <consortium name="The Broad Institute Genomics Platform"/>
            <consortium name="The Broad Institute Genome Sequencing Center for Infectious Disease"/>
            <person name="Wu L."/>
            <person name="Ma J."/>
        </authorList>
    </citation>
    <scope>NUCLEOTIDE SEQUENCE [LARGE SCALE GENOMIC DNA]</scope>
    <source>
        <strain evidence="3">CGMCC 1.15407</strain>
    </source>
</reference>
<evidence type="ECO:0000313" key="2">
    <source>
        <dbReference type="EMBL" id="GGF38019.1"/>
    </source>
</evidence>
<evidence type="ECO:0000313" key="3">
    <source>
        <dbReference type="Proteomes" id="UP000647339"/>
    </source>
</evidence>
<gene>
    <name evidence="2" type="ORF">GCM10011339_28220</name>
</gene>
<dbReference type="RefSeq" id="WP_137403039.1">
    <property type="nucleotide sequence ID" value="NZ_BMIU01000014.1"/>
</dbReference>
<evidence type="ECO:0000259" key="1">
    <source>
        <dbReference type="Pfam" id="PF00535"/>
    </source>
</evidence>
<dbReference type="InterPro" id="IPR001173">
    <property type="entry name" value="Glyco_trans_2-like"/>
</dbReference>
<dbReference type="Pfam" id="PF00535">
    <property type="entry name" value="Glycos_transf_2"/>
    <property type="match status" value="1"/>
</dbReference>
<accession>A0ABQ1V6F9</accession>
<comment type="caution">
    <text evidence="2">The sequence shown here is derived from an EMBL/GenBank/DDBJ whole genome shotgun (WGS) entry which is preliminary data.</text>
</comment>
<name>A0ABQ1V6F9_9BACT</name>
<feature type="domain" description="Glycosyltransferase 2-like" evidence="1">
    <location>
        <begin position="8"/>
        <end position="142"/>
    </location>
</feature>
<dbReference type="EMBL" id="BMIU01000014">
    <property type="protein sequence ID" value="GGF38019.1"/>
    <property type="molecule type" value="Genomic_DNA"/>
</dbReference>
<protein>
    <submittedName>
        <fullName evidence="2">Glycosyl transferase</fullName>
    </submittedName>
</protein>
<dbReference type="CDD" id="cd00761">
    <property type="entry name" value="Glyco_tranf_GTA_type"/>
    <property type="match status" value="1"/>
</dbReference>
<dbReference type="Gene3D" id="3.90.550.10">
    <property type="entry name" value="Spore Coat Polysaccharide Biosynthesis Protein SpsA, Chain A"/>
    <property type="match status" value="1"/>
</dbReference>
<keyword evidence="2" id="KW-0808">Transferase</keyword>
<dbReference type="PANTHER" id="PTHR22916">
    <property type="entry name" value="GLYCOSYLTRANSFERASE"/>
    <property type="match status" value="1"/>
</dbReference>
<sequence>MFKNKLISIIIPSYNYGRFLPQTISNLKEQSYPNWEAIIIDDGSTDNTEEVALRSIAGDERFKYERIKNKGNAGARNIGLDLAKGDYIQFLDADDFLSQRKLEFQLKELNHKKENVISYTNNVYFKDGKPDNHYPDFNMQGFEWIPKISGQGHKVLNTLMNNNFAVISSPLISHVFLKENKIKFPENLGSKVDWIFWIECVLSGASLEYLDNPEAITLIRRHDQSITVKSNVSKFGEIHARTLIHEKLVKAKLGKEERQALVNENNLRKTLLLKNHFYHSSLSSFETLASLFKNTDIITFTKYFFKGLNFKRKQHSKRIPLD</sequence>
<proteinExistence type="predicted"/>